<dbReference type="Proteomes" id="UP001345963">
    <property type="component" value="Unassembled WGS sequence"/>
</dbReference>
<dbReference type="Gene3D" id="1.10.150.50">
    <property type="entry name" value="Transcription Factor, Ets-1"/>
    <property type="match status" value="1"/>
</dbReference>
<reference evidence="3 4" key="1">
    <citation type="submission" date="2021-07" db="EMBL/GenBank/DDBJ databases">
        <authorList>
            <person name="Palmer J.M."/>
        </authorList>
    </citation>
    <scope>NUCLEOTIDE SEQUENCE [LARGE SCALE GENOMIC DNA]</scope>
    <source>
        <strain evidence="3 4">AT_MEX2019</strain>
        <tissue evidence="3">Muscle</tissue>
    </source>
</reference>
<accession>A0ABU7A202</accession>
<evidence type="ECO:0000259" key="2">
    <source>
        <dbReference type="SMART" id="SM00382"/>
    </source>
</evidence>
<organism evidence="3 4">
    <name type="scientific">Ataeniobius toweri</name>
    <dbReference type="NCBI Taxonomy" id="208326"/>
    <lineage>
        <taxon>Eukaryota</taxon>
        <taxon>Metazoa</taxon>
        <taxon>Chordata</taxon>
        <taxon>Craniata</taxon>
        <taxon>Vertebrata</taxon>
        <taxon>Euteleostomi</taxon>
        <taxon>Actinopterygii</taxon>
        <taxon>Neopterygii</taxon>
        <taxon>Teleostei</taxon>
        <taxon>Neoteleostei</taxon>
        <taxon>Acanthomorphata</taxon>
        <taxon>Ovalentaria</taxon>
        <taxon>Atherinomorphae</taxon>
        <taxon>Cyprinodontiformes</taxon>
        <taxon>Goodeidae</taxon>
        <taxon>Ataeniobius</taxon>
    </lineage>
</organism>
<dbReference type="InterPro" id="IPR045063">
    <property type="entry name" value="Dynamin_N"/>
</dbReference>
<feature type="domain" description="AAA+ ATPase" evidence="2">
    <location>
        <begin position="150"/>
        <end position="429"/>
    </location>
</feature>
<feature type="compositionally biased region" description="Basic and acidic residues" evidence="1">
    <location>
        <begin position="79"/>
        <end position="88"/>
    </location>
</feature>
<keyword evidence="4" id="KW-1185">Reference proteome</keyword>
<dbReference type="PANTHER" id="PTHR47308">
    <property type="entry name" value="NUCLEAR GTPASE SLIP-GC"/>
    <property type="match status" value="1"/>
</dbReference>
<dbReference type="InterPro" id="IPR053082">
    <property type="entry name" value="Nuclear_GTPase_SLIP-GC"/>
</dbReference>
<proteinExistence type="predicted"/>
<dbReference type="SUPFAM" id="SSF52540">
    <property type="entry name" value="P-loop containing nucleoside triphosphate hydrolases"/>
    <property type="match status" value="1"/>
</dbReference>
<evidence type="ECO:0000256" key="1">
    <source>
        <dbReference type="SAM" id="MobiDB-lite"/>
    </source>
</evidence>
<dbReference type="Gene3D" id="3.40.50.300">
    <property type="entry name" value="P-loop containing nucleotide triphosphate hydrolases"/>
    <property type="match status" value="1"/>
</dbReference>
<sequence length="794" mass="91407">MDDFVRDKLNEWGLNELLKIFEDESINTESLYCLVDQDIDKLIPKIGPRARFKKRLKLLKSQQQDKEESHWTEAFPSTRDTEKRKLDLQGESSNSQPTEKRKRETASSELNILSEVKIIMKNVHTKLQNQENTRVNNFLKTKIRNLETEKRELVGVFGKTGAGKTSLINAVIEEKRLLPSGSVTACTSVMIKVEANRHNQKYEAEIEFITKEEWEDELGNRDQFLKNDADQENDDDGNDEYLDVAEKLSALYGEDWKHQSTDQLMDRKYFREIPEFLQSTRKTLTCEAAEELSAKIIKYTRNDTKQGGDEDVKRLFWPLVKCVTVRVPHNNFLQHVTLVDLPGNGDRNKSRDEMWKGIVGNCSTVWIVTEINRAASEKESWEILKSASSHLGNGGECRHIHFICTKSDVIEDLLDSSRANVTSILKRNEEAKQSVRKEFNKLTRVKKHFSDECFQVFTVSSKEFVKKTYLSPENTEIPKLQTFLQNLNDCHSETLNYVSGAQGILSLIQGAKSRDMDGCNKDIYKYLERNLSHQMESIHIVMMETYRTFEKCLQKGVEMSKTSYERILKTSLYPPKRNGAGFCKQLKKVVQNGGIYKPNRGKEINLNMKLTSFMTDSIDEDFRKTFPNDGKCGPFNGVISKFSLDTEGLRQKHGDLELQLIFLKSEEEQIKTKLTQLIRNRKKNIYKSLTTKAEEIMQACYDKAAGFSGTGLLQNMRNTIERHVHESKDTMFEKAKYVMLDQLLSLMMDILEKLENTIKESIELSLKTDGTSIPDVSTELTMVQNLHDDLLKSS</sequence>
<dbReference type="InterPro" id="IPR003593">
    <property type="entry name" value="AAA+_ATPase"/>
</dbReference>
<dbReference type="Pfam" id="PF00350">
    <property type="entry name" value="Dynamin_N"/>
    <property type="match status" value="1"/>
</dbReference>
<gene>
    <name evidence="3" type="ORF">ATANTOWER_009270</name>
</gene>
<dbReference type="InterPro" id="IPR027417">
    <property type="entry name" value="P-loop_NTPase"/>
</dbReference>
<dbReference type="EMBL" id="JAHUTI010000214">
    <property type="protein sequence ID" value="MED6231808.1"/>
    <property type="molecule type" value="Genomic_DNA"/>
</dbReference>
<dbReference type="SMART" id="SM00382">
    <property type="entry name" value="AAA"/>
    <property type="match status" value="1"/>
</dbReference>
<feature type="region of interest" description="Disordered" evidence="1">
    <location>
        <begin position="67"/>
        <end position="107"/>
    </location>
</feature>
<protein>
    <recommendedName>
        <fullName evidence="2">AAA+ ATPase domain-containing protein</fullName>
    </recommendedName>
</protein>
<evidence type="ECO:0000313" key="3">
    <source>
        <dbReference type="EMBL" id="MED6231808.1"/>
    </source>
</evidence>
<comment type="caution">
    <text evidence="3">The sequence shown here is derived from an EMBL/GenBank/DDBJ whole genome shotgun (WGS) entry which is preliminary data.</text>
</comment>
<name>A0ABU7A202_9TELE</name>
<dbReference type="InterPro" id="IPR013761">
    <property type="entry name" value="SAM/pointed_sf"/>
</dbReference>
<dbReference type="PANTHER" id="PTHR47308:SF1">
    <property type="entry name" value="NUCLEAR GTPASE SLIP-GC"/>
    <property type="match status" value="1"/>
</dbReference>
<evidence type="ECO:0000313" key="4">
    <source>
        <dbReference type="Proteomes" id="UP001345963"/>
    </source>
</evidence>